<evidence type="ECO:0000313" key="2">
    <source>
        <dbReference type="WBParaSite" id="nRc.2.0.1.t20633-RA"/>
    </source>
</evidence>
<dbReference type="AlphaFoldDB" id="A0A915J480"/>
<organism evidence="1 2">
    <name type="scientific">Romanomermis culicivorax</name>
    <name type="common">Nematode worm</name>
    <dbReference type="NCBI Taxonomy" id="13658"/>
    <lineage>
        <taxon>Eukaryota</taxon>
        <taxon>Metazoa</taxon>
        <taxon>Ecdysozoa</taxon>
        <taxon>Nematoda</taxon>
        <taxon>Enoplea</taxon>
        <taxon>Dorylaimia</taxon>
        <taxon>Mermithida</taxon>
        <taxon>Mermithoidea</taxon>
        <taxon>Mermithidae</taxon>
        <taxon>Romanomermis</taxon>
    </lineage>
</organism>
<evidence type="ECO:0000313" key="1">
    <source>
        <dbReference type="Proteomes" id="UP000887565"/>
    </source>
</evidence>
<sequence>MKISVLAIQKKKKRAKNKAKKGKNSVPDKLLETSDFRLKALIFDRKGDEMMNIALFDDSH</sequence>
<name>A0A915J480_ROMCU</name>
<dbReference type="Proteomes" id="UP000887565">
    <property type="component" value="Unplaced"/>
</dbReference>
<reference evidence="2" key="1">
    <citation type="submission" date="2022-11" db="UniProtKB">
        <authorList>
            <consortium name="WormBaseParasite"/>
        </authorList>
    </citation>
    <scope>IDENTIFICATION</scope>
</reference>
<keyword evidence="1" id="KW-1185">Reference proteome</keyword>
<proteinExistence type="predicted"/>
<dbReference type="WBParaSite" id="nRc.2.0.1.t20633-RA">
    <property type="protein sequence ID" value="nRc.2.0.1.t20633-RA"/>
    <property type="gene ID" value="nRc.2.0.1.g20633"/>
</dbReference>
<protein>
    <submittedName>
        <fullName evidence="2">Uncharacterized protein</fullName>
    </submittedName>
</protein>
<accession>A0A915J480</accession>